<protein>
    <submittedName>
        <fullName evidence="2">Uncharacterized protein</fullName>
    </submittedName>
</protein>
<dbReference type="Proteomes" id="UP000275078">
    <property type="component" value="Unassembled WGS sequence"/>
</dbReference>
<reference evidence="2 3" key="1">
    <citation type="journal article" date="2018" name="Nat. Ecol. Evol.">
        <title>Pezizomycetes genomes reveal the molecular basis of ectomycorrhizal truffle lifestyle.</title>
        <authorList>
            <person name="Murat C."/>
            <person name="Payen T."/>
            <person name="Noel B."/>
            <person name="Kuo A."/>
            <person name="Morin E."/>
            <person name="Chen J."/>
            <person name="Kohler A."/>
            <person name="Krizsan K."/>
            <person name="Balestrini R."/>
            <person name="Da Silva C."/>
            <person name="Montanini B."/>
            <person name="Hainaut M."/>
            <person name="Levati E."/>
            <person name="Barry K.W."/>
            <person name="Belfiori B."/>
            <person name="Cichocki N."/>
            <person name="Clum A."/>
            <person name="Dockter R.B."/>
            <person name="Fauchery L."/>
            <person name="Guy J."/>
            <person name="Iotti M."/>
            <person name="Le Tacon F."/>
            <person name="Lindquist E.A."/>
            <person name="Lipzen A."/>
            <person name="Malagnac F."/>
            <person name="Mello A."/>
            <person name="Molinier V."/>
            <person name="Miyauchi S."/>
            <person name="Poulain J."/>
            <person name="Riccioni C."/>
            <person name="Rubini A."/>
            <person name="Sitrit Y."/>
            <person name="Splivallo R."/>
            <person name="Traeger S."/>
            <person name="Wang M."/>
            <person name="Zifcakova L."/>
            <person name="Wipf D."/>
            <person name="Zambonelli A."/>
            <person name="Paolocci F."/>
            <person name="Nowrousian M."/>
            <person name="Ottonello S."/>
            <person name="Baldrian P."/>
            <person name="Spatafora J.W."/>
            <person name="Henrissat B."/>
            <person name="Nagy L.G."/>
            <person name="Aury J.M."/>
            <person name="Wincker P."/>
            <person name="Grigoriev I.V."/>
            <person name="Bonfante P."/>
            <person name="Martin F.M."/>
        </authorList>
    </citation>
    <scope>NUCLEOTIDE SEQUENCE [LARGE SCALE GENOMIC DNA]</scope>
    <source>
        <strain evidence="2 3">RN42</strain>
    </source>
</reference>
<name>A0A3N4HAJ7_ASCIM</name>
<proteinExistence type="predicted"/>
<sequence length="253" mass="28829">MTSRNIAKVEAPARILKRYGSASLREQPKPPNGIRINGDANHQTTRTHVEIQEASDIQDEHDHELKLAYALVLEEIGTRTQSSDVSTDLRKNGLSWVTPSPSPPRGERVGRQFHVQPLEYNENNTRTLTNTSKWRTRSFTRASVRSQLPNSILDSHNSLRIQYEDDPSKNDTFTYFYENTVLLGYLLVYESRQSGQGVERVNGDASMNSQTRTGYAERHWQEGSQYEDGRNGKLLRTSTSQIWAAGFLFAMHE</sequence>
<evidence type="ECO:0000313" key="3">
    <source>
        <dbReference type="Proteomes" id="UP000275078"/>
    </source>
</evidence>
<gene>
    <name evidence="2" type="ORF">BJ508DRAFT_315495</name>
</gene>
<accession>A0A3N4HAJ7</accession>
<dbReference type="EMBL" id="ML119917">
    <property type="protein sequence ID" value="RPA71569.1"/>
    <property type="molecule type" value="Genomic_DNA"/>
</dbReference>
<evidence type="ECO:0000313" key="2">
    <source>
        <dbReference type="EMBL" id="RPA71569.1"/>
    </source>
</evidence>
<feature type="region of interest" description="Disordered" evidence="1">
    <location>
        <begin position="20"/>
        <end position="42"/>
    </location>
</feature>
<dbReference type="AlphaFoldDB" id="A0A3N4HAJ7"/>
<organism evidence="2 3">
    <name type="scientific">Ascobolus immersus RN42</name>
    <dbReference type="NCBI Taxonomy" id="1160509"/>
    <lineage>
        <taxon>Eukaryota</taxon>
        <taxon>Fungi</taxon>
        <taxon>Dikarya</taxon>
        <taxon>Ascomycota</taxon>
        <taxon>Pezizomycotina</taxon>
        <taxon>Pezizomycetes</taxon>
        <taxon>Pezizales</taxon>
        <taxon>Ascobolaceae</taxon>
        <taxon>Ascobolus</taxon>
    </lineage>
</organism>
<feature type="region of interest" description="Disordered" evidence="1">
    <location>
        <begin position="199"/>
        <end position="231"/>
    </location>
</feature>
<evidence type="ECO:0000256" key="1">
    <source>
        <dbReference type="SAM" id="MobiDB-lite"/>
    </source>
</evidence>
<feature type="compositionally biased region" description="Basic and acidic residues" evidence="1">
    <location>
        <begin position="215"/>
        <end position="231"/>
    </location>
</feature>
<keyword evidence="3" id="KW-1185">Reference proteome</keyword>